<name>A0AA35Y3K4_9PROT</name>
<protein>
    <submittedName>
        <fullName evidence="2">Uncharacterized protein</fullName>
    </submittedName>
</protein>
<dbReference type="Proteomes" id="UP001176960">
    <property type="component" value="Unassembled WGS sequence"/>
</dbReference>
<proteinExistence type="predicted"/>
<reference evidence="2" key="1">
    <citation type="submission" date="2023-03" db="EMBL/GenBank/DDBJ databases">
        <authorList>
            <person name="Cleenwerck I."/>
        </authorList>
    </citation>
    <scope>NUCLEOTIDE SEQUENCE</scope>
    <source>
        <strain evidence="2">LMG 32879</strain>
    </source>
</reference>
<evidence type="ECO:0000313" key="3">
    <source>
        <dbReference type="Proteomes" id="UP001176960"/>
    </source>
</evidence>
<dbReference type="RefSeq" id="WP_289843578.1">
    <property type="nucleotide sequence ID" value="NZ_CATKSH010000009.1"/>
</dbReference>
<accession>A0AA35Y3K4</accession>
<keyword evidence="3" id="KW-1185">Reference proteome</keyword>
<feature type="region of interest" description="Disordered" evidence="1">
    <location>
        <begin position="39"/>
        <end position="95"/>
    </location>
</feature>
<evidence type="ECO:0000256" key="1">
    <source>
        <dbReference type="SAM" id="MobiDB-lite"/>
    </source>
</evidence>
<sequence>MEKELLRLQSAQEHIHEEQKAIDRDMSVIRGEISRRIGHRIPASARAPDSQPEAQVARENASSPSSGNELPHGNGRTRRAAAKTPHTELASTAPLMPTVGAAVPAAMTPTAAVPTPAVPTNVTPSQPVGLADEIRPAANGGVIDTGPAAQMAVVAHRVEDTIARLASNNVGPHPRETAGAQATGALGDHGVFSVGPVTFILGGFIDSASVYENRHVASGTFNYWQDMPFRNDPRYHTKNFEGSARYSRLSFMARGNIDPETTISGMFESDFGAGAATTDAYESNSYAFRLRQAYAAFDDNRDHWHFLAGQAWSMLTPGRTGIVPRQESLPETIEASMLAGQTWARQWQVRAVKDFLNHRLWAGLSVENPQTLYDTTGFMSSGGRVTLPNGGIATVGENGTGLTNNALFSNEIAPDVIAKLAYDPRWGHYEVEGIVHFPHDRVTVDHVGHNNTAIGGGGGGSLILPVLPHYLEVRLAGLAGWGVNRYGSVLLPDATLNAKGAPAPLFGVQATAGIIAHPTPRIDVYGYFGTQRVGKSSFNMNGGSYGYGNPLYSNAGCMQELSSLTCTANTRGVSEVSVGAWWRFFKGKFGTVEGGAQLAYSHRDTWSGQGEDPHTDMSQIFFDFRYLPFQ</sequence>
<dbReference type="EMBL" id="CATKSH010000009">
    <property type="protein sequence ID" value="CAI9120932.1"/>
    <property type="molecule type" value="Genomic_DNA"/>
</dbReference>
<gene>
    <name evidence="2" type="ORF">LMG32879_001773</name>
</gene>
<dbReference type="AlphaFoldDB" id="A0AA35Y3K4"/>
<organism evidence="2 3">
    <name type="scientific">Brytella acorum</name>
    <dbReference type="NCBI Taxonomy" id="2959299"/>
    <lineage>
        <taxon>Bacteria</taxon>
        <taxon>Pseudomonadati</taxon>
        <taxon>Pseudomonadota</taxon>
        <taxon>Alphaproteobacteria</taxon>
        <taxon>Acetobacterales</taxon>
        <taxon>Acetobacteraceae</taxon>
        <taxon>Brytella</taxon>
    </lineage>
</organism>
<evidence type="ECO:0000313" key="2">
    <source>
        <dbReference type="EMBL" id="CAI9120932.1"/>
    </source>
</evidence>
<comment type="caution">
    <text evidence="2">The sequence shown here is derived from an EMBL/GenBank/DDBJ whole genome shotgun (WGS) entry which is preliminary data.</text>
</comment>